<evidence type="ECO:0000313" key="2">
    <source>
        <dbReference type="Proteomes" id="UP001164250"/>
    </source>
</evidence>
<evidence type="ECO:0000313" key="1">
    <source>
        <dbReference type="EMBL" id="KAJ0098447.1"/>
    </source>
</evidence>
<gene>
    <name evidence="1" type="ORF">Patl1_21148</name>
</gene>
<dbReference type="Proteomes" id="UP001164250">
    <property type="component" value="Chromosome 4"/>
</dbReference>
<keyword evidence="2" id="KW-1185">Reference proteome</keyword>
<proteinExistence type="predicted"/>
<sequence>MGLNETYSAVRGQIMLMHPLPTVKKAYSFLCEEEKQRGLSKPQGNRKPLHCSYCEGTTHTVDRCFFLNGFPVGHKLHGKNVQPPNRSRKTIAYQANTEVISDSHKPLTDPTLQFTPEELAQIKAFFNGKNLPKQANYVFRPLLFFLYCTKDKLESLDH</sequence>
<organism evidence="1 2">
    <name type="scientific">Pistacia atlantica</name>
    <dbReference type="NCBI Taxonomy" id="434234"/>
    <lineage>
        <taxon>Eukaryota</taxon>
        <taxon>Viridiplantae</taxon>
        <taxon>Streptophyta</taxon>
        <taxon>Embryophyta</taxon>
        <taxon>Tracheophyta</taxon>
        <taxon>Spermatophyta</taxon>
        <taxon>Magnoliopsida</taxon>
        <taxon>eudicotyledons</taxon>
        <taxon>Gunneridae</taxon>
        <taxon>Pentapetalae</taxon>
        <taxon>rosids</taxon>
        <taxon>malvids</taxon>
        <taxon>Sapindales</taxon>
        <taxon>Anacardiaceae</taxon>
        <taxon>Pistacia</taxon>
    </lineage>
</organism>
<name>A0ACC1BI03_9ROSI</name>
<reference evidence="2" key="1">
    <citation type="journal article" date="2023" name="G3 (Bethesda)">
        <title>Genome assembly and association tests identify interacting loci associated with vigor, precocity, and sex in interspecific pistachio rootstocks.</title>
        <authorList>
            <person name="Palmer W."/>
            <person name="Jacygrad E."/>
            <person name="Sagayaradj S."/>
            <person name="Cavanaugh K."/>
            <person name="Han R."/>
            <person name="Bertier L."/>
            <person name="Beede B."/>
            <person name="Kafkas S."/>
            <person name="Golino D."/>
            <person name="Preece J."/>
            <person name="Michelmore R."/>
        </authorList>
    </citation>
    <scope>NUCLEOTIDE SEQUENCE [LARGE SCALE GENOMIC DNA]</scope>
</reference>
<accession>A0ACC1BI03</accession>
<protein>
    <submittedName>
        <fullName evidence="1">Uncharacterized protein</fullName>
    </submittedName>
</protein>
<dbReference type="EMBL" id="CM047900">
    <property type="protein sequence ID" value="KAJ0098447.1"/>
    <property type="molecule type" value="Genomic_DNA"/>
</dbReference>
<comment type="caution">
    <text evidence="1">The sequence shown here is derived from an EMBL/GenBank/DDBJ whole genome shotgun (WGS) entry which is preliminary data.</text>
</comment>